<dbReference type="InterPro" id="IPR036595">
    <property type="entry name" value="A-macroglobulin_rcpt-bd_sf"/>
</dbReference>
<dbReference type="EMBL" id="JBHFQA010000174">
    <property type="protein sequence ID" value="KAL2076628.1"/>
    <property type="molecule type" value="Genomic_DNA"/>
</dbReference>
<keyword evidence="3" id="KW-1015">Disulfide bond</keyword>
<dbReference type="PANTHER" id="PTHR11412:SF81">
    <property type="entry name" value="COMPLEMENT C3"/>
    <property type="match status" value="1"/>
</dbReference>
<dbReference type="Gene3D" id="2.40.50.120">
    <property type="match status" value="1"/>
</dbReference>
<comment type="caution">
    <text evidence="5">The sequence shown here is derived from an EMBL/GenBank/DDBJ whole genome shotgun (WGS) entry which is preliminary data.</text>
</comment>
<dbReference type="SMART" id="SM01361">
    <property type="entry name" value="A2M_recep"/>
    <property type="match status" value="1"/>
</dbReference>
<dbReference type="SUPFAM" id="SSF49410">
    <property type="entry name" value="Alpha-macroglobulin receptor domain"/>
    <property type="match status" value="1"/>
</dbReference>
<dbReference type="InterPro" id="IPR018933">
    <property type="entry name" value="Netrin_module_non-TIMP"/>
</dbReference>
<comment type="subcellular location">
    <subcellularLocation>
        <location evidence="1">Secreted</location>
    </subcellularLocation>
</comment>
<evidence type="ECO:0000259" key="4">
    <source>
        <dbReference type="PROSITE" id="PS50189"/>
    </source>
</evidence>
<dbReference type="InterPro" id="IPR008930">
    <property type="entry name" value="Terpenoid_cyclase/PrenylTrfase"/>
</dbReference>
<dbReference type="Gene3D" id="2.60.40.690">
    <property type="entry name" value="Alpha-macroglobulin, receptor-binding domain"/>
    <property type="match status" value="1"/>
</dbReference>
<dbReference type="SUPFAM" id="SSF48239">
    <property type="entry name" value="Terpenoid cyclases/Protein prenyltransferases"/>
    <property type="match status" value="1"/>
</dbReference>
<protein>
    <recommendedName>
        <fullName evidence="4">NTR domain-containing protein</fullName>
    </recommendedName>
</protein>
<evidence type="ECO:0000313" key="6">
    <source>
        <dbReference type="Proteomes" id="UP001591681"/>
    </source>
</evidence>
<evidence type="ECO:0000256" key="3">
    <source>
        <dbReference type="ARBA" id="ARBA00023157"/>
    </source>
</evidence>
<keyword evidence="2" id="KW-0964">Secreted</keyword>
<evidence type="ECO:0000256" key="1">
    <source>
        <dbReference type="ARBA" id="ARBA00004613"/>
    </source>
</evidence>
<dbReference type="FunFam" id="2.40.50.120:FF:000013">
    <property type="entry name" value="Complement C3"/>
    <property type="match status" value="1"/>
</dbReference>
<dbReference type="InterPro" id="IPR008993">
    <property type="entry name" value="TIMP-like_OB-fold"/>
</dbReference>
<organism evidence="5 6">
    <name type="scientific">Coilia grayii</name>
    <name type="common">Gray's grenadier anchovy</name>
    <dbReference type="NCBI Taxonomy" id="363190"/>
    <lineage>
        <taxon>Eukaryota</taxon>
        <taxon>Metazoa</taxon>
        <taxon>Chordata</taxon>
        <taxon>Craniata</taxon>
        <taxon>Vertebrata</taxon>
        <taxon>Euteleostomi</taxon>
        <taxon>Actinopterygii</taxon>
        <taxon>Neopterygii</taxon>
        <taxon>Teleostei</taxon>
        <taxon>Clupei</taxon>
        <taxon>Clupeiformes</taxon>
        <taxon>Clupeoidei</taxon>
        <taxon>Engraulidae</taxon>
        <taxon>Coilinae</taxon>
        <taxon>Coilia</taxon>
    </lineage>
</organism>
<reference evidence="5 6" key="1">
    <citation type="submission" date="2024-09" db="EMBL/GenBank/DDBJ databases">
        <title>A chromosome-level genome assembly of Gray's grenadier anchovy, Coilia grayii.</title>
        <authorList>
            <person name="Fu Z."/>
        </authorList>
    </citation>
    <scope>NUCLEOTIDE SEQUENCE [LARGE SCALE GENOMIC DNA]</scope>
    <source>
        <strain evidence="5">G4</strain>
        <tissue evidence="5">Muscle</tissue>
    </source>
</reference>
<dbReference type="Proteomes" id="UP001591681">
    <property type="component" value="Unassembled WGS sequence"/>
</dbReference>
<proteinExistence type="predicted"/>
<feature type="domain" description="NTR" evidence="4">
    <location>
        <begin position="311"/>
        <end position="453"/>
    </location>
</feature>
<dbReference type="Pfam" id="PF07677">
    <property type="entry name" value="A2M_recep"/>
    <property type="match status" value="1"/>
</dbReference>
<dbReference type="Pfam" id="PF01759">
    <property type="entry name" value="NTR"/>
    <property type="match status" value="1"/>
</dbReference>
<dbReference type="Gene3D" id="1.50.10.20">
    <property type="match status" value="1"/>
</dbReference>
<dbReference type="PROSITE" id="PS50189">
    <property type="entry name" value="NTR"/>
    <property type="match status" value="1"/>
</dbReference>
<dbReference type="Gene3D" id="2.60.120.1540">
    <property type="match status" value="1"/>
</dbReference>
<gene>
    <name evidence="5" type="ORF">ACEWY4_027773</name>
</gene>
<dbReference type="GO" id="GO:0005576">
    <property type="term" value="C:extracellular region"/>
    <property type="evidence" value="ECO:0007669"/>
    <property type="project" value="UniProtKB-SubCell"/>
</dbReference>
<dbReference type="PANTHER" id="PTHR11412">
    <property type="entry name" value="MACROGLOBULIN / COMPLEMENT"/>
    <property type="match status" value="1"/>
</dbReference>
<dbReference type="InterPro" id="IPR011626">
    <property type="entry name" value="Alpha-macroglobulin_TED"/>
</dbReference>
<dbReference type="SMART" id="SM00643">
    <property type="entry name" value="C345C"/>
    <property type="match status" value="1"/>
</dbReference>
<evidence type="ECO:0000313" key="5">
    <source>
        <dbReference type="EMBL" id="KAL2076628.1"/>
    </source>
</evidence>
<dbReference type="InterPro" id="IPR048848">
    <property type="entry name" value="C3_CUB2"/>
</dbReference>
<evidence type="ECO:0000256" key="2">
    <source>
        <dbReference type="ARBA" id="ARBA00022525"/>
    </source>
</evidence>
<dbReference type="Pfam" id="PF07678">
    <property type="entry name" value="TED_complement"/>
    <property type="match status" value="1"/>
</dbReference>
<dbReference type="InterPro" id="IPR050473">
    <property type="entry name" value="A2M/Complement_sys"/>
</dbReference>
<dbReference type="Pfam" id="PF21308">
    <property type="entry name" value="C3_CUB2"/>
    <property type="match status" value="1"/>
</dbReference>
<sequence length="455" mass="50494">LHKGILFRHSATGGIFWPVPGNHLFTVEATAYALLALVKAGEFEKAGPIVNWLRTQQRHGGGYGSTQATLMVYQALAEYTTQGRLRQRQNTSLEVTLNMADRTAPVTWTFTRGNALLQRSAKVRLDRNMTVTARGNGRGILSVTAMYYSLPKREEGCHKFKLDLSFQKLPQGSDSEALDSYLLTVDVMVKTKDSAPSAAILNIGILTGFAVDSKDLQKLTANKTRDIGETSLSQGNIVVHLNEVPALRPERFALHMRRTASVGLLQPAGVSVRDYSSQETGCLKFYHPQKPDGALGLICEQHVCKCAAESCGVQMRQGAENVSRHDVSCRQFRDYVYKVTVEAVQLSSLVDTYHMRVTQVVKQGTDIITKGASRQFLSVPQCRQGLDLTVGKTYLIIGRSKDLLSVHDGFHYVLSKHSWVEYWPTDSEGQTAEFKSRYMAIQQFAQELSLIGCQL</sequence>
<dbReference type="InterPro" id="IPR009048">
    <property type="entry name" value="A-macroglobulin_rcpt-bd"/>
</dbReference>
<name>A0ABD1INP9_9TELE</name>
<keyword evidence="6" id="KW-1185">Reference proteome</keyword>
<dbReference type="SUPFAM" id="SSF50242">
    <property type="entry name" value="TIMP-like"/>
    <property type="match status" value="1"/>
</dbReference>
<dbReference type="InterPro" id="IPR001134">
    <property type="entry name" value="Netrin_domain"/>
</dbReference>
<accession>A0ABD1INP9</accession>
<dbReference type="AlphaFoldDB" id="A0ABD1INP9"/>
<feature type="non-terminal residue" evidence="5">
    <location>
        <position position="1"/>
    </location>
</feature>